<accession>T0HJZ9</accession>
<sequence>MQIIAAWGADINHGSGSSYGRFGVWSQVRWRIKRRIYSYRCEAIFSTPPIRARNDGVIIFSMIGTSVMTSYLIAAKSLHHHLKRGRMVIMDDGTLTELDRSLLRRHLDDPHILSLKDVDVGSCPQGGTWERLLTILDIAADDYVIQLDSDTVTVGPVPHVEEAINANRCFTLLGAETQVRTVMEVIEFTKYSFPGGQPSKEDFEGHIQGATESILTRLAITGLDRPRYVRGCSGFAGFARGSNRHLAAAFSQSASAILGAERWKEWGTEQITSNFVIANSENALVLPPSLYENYWGSSPSRDIRFLHFIGTHRWHAWEYQRRSLAVIRTLNAAGRGVALAA</sequence>
<evidence type="ECO:0000256" key="1">
    <source>
        <dbReference type="SAM" id="Phobius"/>
    </source>
</evidence>
<dbReference type="AlphaFoldDB" id="T0HJZ9"/>
<evidence type="ECO:0000313" key="2">
    <source>
        <dbReference type="EMBL" id="EQA97883.1"/>
    </source>
</evidence>
<reference evidence="2 3" key="1">
    <citation type="journal article" date="2013" name="Genome Announc.">
        <title>Draft Genome Sequence of a Hexachlorocyclohexane-Degrading Bacterium, Sphingobium baderi Strain LL03T.</title>
        <authorList>
            <person name="Kaur J."/>
            <person name="Verma H."/>
            <person name="Tripathi C."/>
            <person name="Khurana J.P."/>
            <person name="Lal R."/>
        </authorList>
    </citation>
    <scope>NUCLEOTIDE SEQUENCE [LARGE SCALE GENOMIC DNA]</scope>
    <source>
        <strain evidence="2 3">LL03</strain>
    </source>
</reference>
<protein>
    <submittedName>
        <fullName evidence="2">Uncharacterized protein</fullName>
    </submittedName>
</protein>
<dbReference type="PATRIC" id="fig|1114964.3.peg.3779"/>
<gene>
    <name evidence="2" type="ORF">L485_19250</name>
</gene>
<dbReference type="SUPFAM" id="SSF53448">
    <property type="entry name" value="Nucleotide-diphospho-sugar transferases"/>
    <property type="match status" value="1"/>
</dbReference>
<keyword evidence="1" id="KW-0812">Transmembrane</keyword>
<name>T0HJZ9_9SPHN</name>
<keyword evidence="1" id="KW-0472">Membrane</keyword>
<keyword evidence="3" id="KW-1185">Reference proteome</keyword>
<keyword evidence="1" id="KW-1133">Transmembrane helix</keyword>
<dbReference type="EMBL" id="ATIB01000085">
    <property type="protein sequence ID" value="EQA97883.1"/>
    <property type="molecule type" value="Genomic_DNA"/>
</dbReference>
<dbReference type="OrthoDB" id="8561892at2"/>
<dbReference type="eggNOG" id="ENOG502ZV71">
    <property type="taxonomic scope" value="Bacteria"/>
</dbReference>
<dbReference type="InterPro" id="IPR029044">
    <property type="entry name" value="Nucleotide-diphossugar_trans"/>
</dbReference>
<proteinExistence type="predicted"/>
<evidence type="ECO:0000313" key="3">
    <source>
        <dbReference type="Proteomes" id="UP000015524"/>
    </source>
</evidence>
<comment type="caution">
    <text evidence="2">The sequence shown here is derived from an EMBL/GenBank/DDBJ whole genome shotgun (WGS) entry which is preliminary data.</text>
</comment>
<dbReference type="RefSeq" id="WP_021246394.1">
    <property type="nucleotide sequence ID" value="NZ_ATIB01000085.1"/>
</dbReference>
<organism evidence="2 3">
    <name type="scientific">Sphingobium baderi LL03</name>
    <dbReference type="NCBI Taxonomy" id="1114964"/>
    <lineage>
        <taxon>Bacteria</taxon>
        <taxon>Pseudomonadati</taxon>
        <taxon>Pseudomonadota</taxon>
        <taxon>Alphaproteobacteria</taxon>
        <taxon>Sphingomonadales</taxon>
        <taxon>Sphingomonadaceae</taxon>
        <taxon>Sphingobium</taxon>
    </lineage>
</organism>
<feature type="transmembrane region" description="Helical" evidence="1">
    <location>
        <begin position="56"/>
        <end position="74"/>
    </location>
</feature>
<dbReference type="Proteomes" id="UP000015524">
    <property type="component" value="Unassembled WGS sequence"/>
</dbReference>